<dbReference type="PANTHER" id="PTHR11475:SF112">
    <property type="entry name" value="PEROXIDASE"/>
    <property type="match status" value="1"/>
</dbReference>
<dbReference type="PRINTS" id="PR00457">
    <property type="entry name" value="ANPEROXIDASE"/>
</dbReference>
<dbReference type="GO" id="GO:0005576">
    <property type="term" value="C:extracellular region"/>
    <property type="evidence" value="ECO:0007669"/>
    <property type="project" value="UniProtKB-SubCell"/>
</dbReference>
<dbReference type="Pfam" id="PF03098">
    <property type="entry name" value="An_peroxidase"/>
    <property type="match status" value="1"/>
</dbReference>
<comment type="caution">
    <text evidence="6">The sequence shown here is derived from an EMBL/GenBank/DDBJ whole genome shotgun (WGS) entry which is preliminary data.</text>
</comment>
<keyword evidence="7" id="KW-1185">Reference proteome</keyword>
<name>A0A8S1ECF2_9PELO</name>
<sequence>MKQFSGDVFQEASKILLEKYGSSIFDEANEVIEEIQAENEMDVENARKKREAGYEHKESGTCRGPPKNCQLIIHDQVRSITGLCNNRAKSKWGNSVSPIRRLTGKVSYQDGLNEIRRKSVTGADLPSARLISNKLHDEGAEPNFSPNINHLYMQVGQFIAHDIIFMPSSVAKDGSTLDCNSCEATSSVSPNCAPIPVPADDKYFKSADGSKRCIRLTRALNGQTGFGARTQIDQNSHFIDLSVVYGSSDCEAESLRSFQNGLLRDYRGEGYILPPQDKNDSNCQSRNPNYCFLAGDFRNSLHPALIPLHTVFLREHNRHAKKVKQIRPNWNDEQIYQLVRKVMIGMWQHHVYNEYLPELLSDKYLTDFDLKPMKPRSGKSRKYDESKNPALSAEFAAAAFRFGHSQARQHFMRQDANNNTVGSLDLGSNIFYANELYRQAGGWETLLNGMMTTSSMNVDRYFSFPIRNQLFETRNKPGSGVDLVAINIMRGRDLGLMPYTHYRQTVGLPAVRSWNDLSSTFSQKNIEALKGVYASPDDIDLYTGIVMENPVNGGLVGPTASYIIAEQFEALRKGDRFFYDNEVRFTDGFKPEEVDALRRTKLAKLICENTDIIDNVNINIFDLNSKKIPCKSIPDLDINAFIR</sequence>
<dbReference type="CDD" id="cd09823">
    <property type="entry name" value="peroxinectin_like"/>
    <property type="match status" value="1"/>
</dbReference>
<evidence type="ECO:0000256" key="3">
    <source>
        <dbReference type="ARBA" id="ARBA00022559"/>
    </source>
</evidence>
<dbReference type="InterPro" id="IPR010255">
    <property type="entry name" value="Haem_peroxidase_sf"/>
</dbReference>
<dbReference type="GO" id="GO:0020037">
    <property type="term" value="F:heme binding"/>
    <property type="evidence" value="ECO:0007669"/>
    <property type="project" value="InterPro"/>
</dbReference>
<dbReference type="Gene3D" id="1.10.640.10">
    <property type="entry name" value="Haem peroxidase domain superfamily, animal type"/>
    <property type="match status" value="1"/>
</dbReference>
<dbReference type="GO" id="GO:0006979">
    <property type="term" value="P:response to oxidative stress"/>
    <property type="evidence" value="ECO:0007669"/>
    <property type="project" value="InterPro"/>
</dbReference>
<dbReference type="InterPro" id="IPR019791">
    <property type="entry name" value="Haem_peroxidase_animal"/>
</dbReference>
<dbReference type="PANTHER" id="PTHR11475">
    <property type="entry name" value="OXIDASE/PEROXIDASE"/>
    <property type="match status" value="1"/>
</dbReference>
<dbReference type="PROSITE" id="PS50292">
    <property type="entry name" value="PEROXIDASE_3"/>
    <property type="match status" value="1"/>
</dbReference>
<proteinExistence type="predicted"/>
<keyword evidence="5" id="KW-0479">Metal-binding</keyword>
<keyword evidence="4" id="KW-0732">Signal</keyword>
<dbReference type="GO" id="GO:0004601">
    <property type="term" value="F:peroxidase activity"/>
    <property type="evidence" value="ECO:0007669"/>
    <property type="project" value="UniProtKB-KW"/>
</dbReference>
<dbReference type="GO" id="GO:0046872">
    <property type="term" value="F:metal ion binding"/>
    <property type="evidence" value="ECO:0007669"/>
    <property type="project" value="UniProtKB-KW"/>
</dbReference>
<evidence type="ECO:0000256" key="2">
    <source>
        <dbReference type="ARBA" id="ARBA00022525"/>
    </source>
</evidence>
<comment type="subcellular location">
    <subcellularLocation>
        <location evidence="1">Secreted</location>
    </subcellularLocation>
</comment>
<dbReference type="FunFam" id="1.10.640.10:FF:000003">
    <property type="entry name" value="chorion peroxidase"/>
    <property type="match status" value="1"/>
</dbReference>
<reference evidence="6 7" key="1">
    <citation type="submission" date="2020-04" db="EMBL/GenBank/DDBJ databases">
        <authorList>
            <person name="Laetsch R D."/>
            <person name="Stevens L."/>
            <person name="Kumar S."/>
            <person name="Blaxter L. M."/>
        </authorList>
    </citation>
    <scope>NUCLEOTIDE SEQUENCE [LARGE SCALE GENOMIC DNA]</scope>
</reference>
<feature type="binding site" description="axial binding residue" evidence="5">
    <location>
        <position position="404"/>
    </location>
    <ligand>
        <name>heme b</name>
        <dbReference type="ChEBI" id="CHEBI:60344"/>
    </ligand>
    <ligandPart>
        <name>Fe</name>
        <dbReference type="ChEBI" id="CHEBI:18248"/>
    </ligandPart>
</feature>
<keyword evidence="3" id="KW-0575">Peroxidase</keyword>
<organism evidence="6 7">
    <name type="scientific">Caenorhabditis bovis</name>
    <dbReference type="NCBI Taxonomy" id="2654633"/>
    <lineage>
        <taxon>Eukaryota</taxon>
        <taxon>Metazoa</taxon>
        <taxon>Ecdysozoa</taxon>
        <taxon>Nematoda</taxon>
        <taxon>Chromadorea</taxon>
        <taxon>Rhabditida</taxon>
        <taxon>Rhabditina</taxon>
        <taxon>Rhabditomorpha</taxon>
        <taxon>Rhabditoidea</taxon>
        <taxon>Rhabditidae</taxon>
        <taxon>Peloderinae</taxon>
        <taxon>Caenorhabditis</taxon>
    </lineage>
</organism>
<evidence type="ECO:0000256" key="4">
    <source>
        <dbReference type="ARBA" id="ARBA00022729"/>
    </source>
</evidence>
<dbReference type="Proteomes" id="UP000494206">
    <property type="component" value="Unassembled WGS sequence"/>
</dbReference>
<evidence type="ECO:0000313" key="7">
    <source>
        <dbReference type="Proteomes" id="UP000494206"/>
    </source>
</evidence>
<protein>
    <submittedName>
        <fullName evidence="6">Uncharacterized protein</fullName>
    </submittedName>
</protein>
<dbReference type="AlphaFoldDB" id="A0A8S1ECF2"/>
<evidence type="ECO:0000256" key="5">
    <source>
        <dbReference type="PIRSR" id="PIRSR619791-2"/>
    </source>
</evidence>
<dbReference type="OrthoDB" id="823504at2759"/>
<evidence type="ECO:0000313" key="6">
    <source>
        <dbReference type="EMBL" id="CAB3398125.1"/>
    </source>
</evidence>
<dbReference type="InterPro" id="IPR037120">
    <property type="entry name" value="Haem_peroxidase_sf_animal"/>
</dbReference>
<dbReference type="SUPFAM" id="SSF48113">
    <property type="entry name" value="Heme-dependent peroxidases"/>
    <property type="match status" value="1"/>
</dbReference>
<dbReference type="EMBL" id="CADEPM010000001">
    <property type="protein sequence ID" value="CAB3398125.1"/>
    <property type="molecule type" value="Genomic_DNA"/>
</dbReference>
<keyword evidence="5" id="KW-0349">Heme</keyword>
<keyword evidence="3" id="KW-0560">Oxidoreductase</keyword>
<gene>
    <name evidence="6" type="ORF">CBOVIS_LOCUS1438</name>
</gene>
<accession>A0A8S1ECF2</accession>
<keyword evidence="5" id="KW-0408">Iron</keyword>
<evidence type="ECO:0000256" key="1">
    <source>
        <dbReference type="ARBA" id="ARBA00004613"/>
    </source>
</evidence>
<keyword evidence="2" id="KW-0964">Secreted</keyword>